<evidence type="ECO:0000313" key="3">
    <source>
        <dbReference type="Proteomes" id="UP001139516"/>
    </source>
</evidence>
<proteinExistence type="predicted"/>
<accession>A0A9X1Y7I2</accession>
<dbReference type="InterPro" id="IPR009367">
    <property type="entry name" value="Elm1-like"/>
</dbReference>
<keyword evidence="3" id="KW-1185">Reference proteome</keyword>
<feature type="region of interest" description="Disordered" evidence="1">
    <location>
        <begin position="1"/>
        <end position="39"/>
    </location>
</feature>
<feature type="compositionally biased region" description="Gly residues" evidence="1">
    <location>
        <begin position="1"/>
        <end position="11"/>
    </location>
</feature>
<reference evidence="2" key="1">
    <citation type="submission" date="2022-04" db="EMBL/GenBank/DDBJ databases">
        <title>Roseomonas acroporae sp. nov., isolated from coral Acropora digitifera.</title>
        <authorList>
            <person name="Sun H."/>
        </authorList>
    </citation>
    <scope>NUCLEOTIDE SEQUENCE</scope>
    <source>
        <strain evidence="2">NAR14</strain>
    </source>
</reference>
<sequence length="370" mass="37127">MSADGGAGAGAAPGLPAAGPSRAAPSAAPPEPGAGSGTAPVWVLVDPRAGTAAQALGIAERLGLPFRPVPLAWSPLAGLPLRWPTLLGLDAATRAAFVPPWPRLVLSAGRRAAPAALWLGRRGARTVHCMDPRFGRDRFDLLVIGRHDGPPEGSPGGSPEGSPEGAGAVPNILPILGATHRLSPGRLAAARTEWAAFAALPRPRVALLVGGRVRDDSGLDPAAAAALGRRVAGFAGSVLATTSRRTGAAAAAALAGALAAGGDDGTQPVPHRLFRWGDGGPNPYAGLLAWADAVVVTGESVSMLSEALATAAPVFVADLVGGTRQRALHAALYAAGEARPLEAAPAPFARRPLDESGRVAAAIRARGWIG</sequence>
<dbReference type="RefSeq" id="WP_248666678.1">
    <property type="nucleotide sequence ID" value="NZ_JALPRX010000034.1"/>
</dbReference>
<dbReference type="PANTHER" id="PTHR33986">
    <property type="entry name" value="OS02G0535700 PROTEIN"/>
    <property type="match status" value="1"/>
</dbReference>
<dbReference type="Pfam" id="PF06258">
    <property type="entry name" value="Mito_fiss_Elm1"/>
    <property type="match status" value="1"/>
</dbReference>
<feature type="compositionally biased region" description="Low complexity" evidence="1">
    <location>
        <begin position="12"/>
        <end position="26"/>
    </location>
</feature>
<name>A0A9X1Y7I2_9PROT</name>
<evidence type="ECO:0000256" key="1">
    <source>
        <dbReference type="SAM" id="MobiDB-lite"/>
    </source>
</evidence>
<comment type="caution">
    <text evidence="2">The sequence shown here is derived from an EMBL/GenBank/DDBJ whole genome shotgun (WGS) entry which is preliminary data.</text>
</comment>
<protein>
    <submittedName>
        <fullName evidence="2">Mitochondrial fission ELM1 family protein</fullName>
    </submittedName>
</protein>
<feature type="region of interest" description="Disordered" evidence="1">
    <location>
        <begin position="145"/>
        <end position="169"/>
    </location>
</feature>
<dbReference type="AlphaFoldDB" id="A0A9X1Y7I2"/>
<dbReference type="EMBL" id="JALPRX010000034">
    <property type="protein sequence ID" value="MCK8784553.1"/>
    <property type="molecule type" value="Genomic_DNA"/>
</dbReference>
<gene>
    <name evidence="2" type="ORF">M0638_09185</name>
</gene>
<dbReference type="PANTHER" id="PTHR33986:SF15">
    <property type="entry name" value="MITOCHONDRIAL FISSION PROTEIN ELM1"/>
    <property type="match status" value="1"/>
</dbReference>
<dbReference type="Proteomes" id="UP001139516">
    <property type="component" value="Unassembled WGS sequence"/>
</dbReference>
<organism evidence="2 3">
    <name type="scientific">Roseomonas acroporae</name>
    <dbReference type="NCBI Taxonomy" id="2937791"/>
    <lineage>
        <taxon>Bacteria</taxon>
        <taxon>Pseudomonadati</taxon>
        <taxon>Pseudomonadota</taxon>
        <taxon>Alphaproteobacteria</taxon>
        <taxon>Acetobacterales</taxon>
        <taxon>Roseomonadaceae</taxon>
        <taxon>Roseomonas</taxon>
    </lineage>
</organism>
<evidence type="ECO:0000313" key="2">
    <source>
        <dbReference type="EMBL" id="MCK8784553.1"/>
    </source>
</evidence>